<dbReference type="AlphaFoldDB" id="A0A940PEB5"/>
<dbReference type="Pfam" id="PF20240">
    <property type="entry name" value="DUF6597"/>
    <property type="match status" value="1"/>
</dbReference>
<dbReference type="GO" id="GO:0043565">
    <property type="term" value="F:sequence-specific DNA binding"/>
    <property type="evidence" value="ECO:0007669"/>
    <property type="project" value="InterPro"/>
</dbReference>
<dbReference type="Pfam" id="PF12833">
    <property type="entry name" value="HTH_18"/>
    <property type="match status" value="1"/>
</dbReference>
<dbReference type="SUPFAM" id="SSF46689">
    <property type="entry name" value="Homeodomain-like"/>
    <property type="match status" value="1"/>
</dbReference>
<dbReference type="GO" id="GO:0003700">
    <property type="term" value="F:DNA-binding transcription factor activity"/>
    <property type="evidence" value="ECO:0007669"/>
    <property type="project" value="InterPro"/>
</dbReference>
<dbReference type="PROSITE" id="PS00041">
    <property type="entry name" value="HTH_ARAC_FAMILY_1"/>
    <property type="match status" value="1"/>
</dbReference>
<gene>
    <name evidence="5" type="ORF">I6N95_15420</name>
</gene>
<dbReference type="SMART" id="SM00342">
    <property type="entry name" value="HTH_ARAC"/>
    <property type="match status" value="1"/>
</dbReference>
<dbReference type="EMBL" id="JAEEGA010000010">
    <property type="protein sequence ID" value="MBP1042408.1"/>
    <property type="molecule type" value="Genomic_DNA"/>
</dbReference>
<dbReference type="InterPro" id="IPR009057">
    <property type="entry name" value="Homeodomain-like_sf"/>
</dbReference>
<reference evidence="5" key="1">
    <citation type="submission" date="2020-12" db="EMBL/GenBank/DDBJ databases">
        <title>Vagococcus allomyrinae sp. nov. and Enterococcus lavae sp. nov., isolated from the larvae of Allomyrina dichotoma.</title>
        <authorList>
            <person name="Lee S.D."/>
        </authorList>
    </citation>
    <scope>NUCLEOTIDE SEQUENCE</scope>
    <source>
        <strain evidence="5">BWB3-3</strain>
    </source>
</reference>
<organism evidence="5 6">
    <name type="scientific">Vagococcus allomyrinae</name>
    <dbReference type="NCBI Taxonomy" id="2794353"/>
    <lineage>
        <taxon>Bacteria</taxon>
        <taxon>Bacillati</taxon>
        <taxon>Bacillota</taxon>
        <taxon>Bacilli</taxon>
        <taxon>Lactobacillales</taxon>
        <taxon>Enterococcaceae</taxon>
        <taxon>Vagococcus</taxon>
    </lineage>
</organism>
<evidence type="ECO:0000256" key="1">
    <source>
        <dbReference type="ARBA" id="ARBA00023015"/>
    </source>
</evidence>
<dbReference type="InterPro" id="IPR018062">
    <property type="entry name" value="HTH_AraC-typ_CS"/>
</dbReference>
<name>A0A940PEB5_9ENTE</name>
<keyword evidence="1" id="KW-0805">Transcription regulation</keyword>
<dbReference type="PANTHER" id="PTHR43280">
    <property type="entry name" value="ARAC-FAMILY TRANSCRIPTIONAL REGULATOR"/>
    <property type="match status" value="1"/>
</dbReference>
<comment type="caution">
    <text evidence="5">The sequence shown here is derived from an EMBL/GenBank/DDBJ whole genome shotgun (WGS) entry which is preliminary data.</text>
</comment>
<sequence length="281" mass="32184">MIKPASLKLIDPQREIIDQNDNFAYVVPCKDLRQWVSNFTLSFPDETMISDNYTVMPHGSVTLVYYHNDTGLHDRLFGPMTEPKVVGDIANKCQFIFIVEFQPAGFYPFSECQQSELVNGIYSFSSINPLIDTEIRQILAMEKSAEQVFSRVERLLLDNLGVTCPEVLTRAVALISQSQGRILLKAVVETLSYSDRQLNRFFNQYLGLSMKGFARVVRLNHSLRYLNDPRKTVATICDELGYYDTAHYAKDFKLICGVTPLNYRQNLSDFYNEVAKFSSYT</sequence>
<dbReference type="Gene3D" id="1.10.10.60">
    <property type="entry name" value="Homeodomain-like"/>
    <property type="match status" value="1"/>
</dbReference>
<proteinExistence type="predicted"/>
<evidence type="ECO:0000256" key="3">
    <source>
        <dbReference type="ARBA" id="ARBA00023163"/>
    </source>
</evidence>
<evidence type="ECO:0000313" key="6">
    <source>
        <dbReference type="Proteomes" id="UP000674938"/>
    </source>
</evidence>
<dbReference type="RefSeq" id="WP_209529562.1">
    <property type="nucleotide sequence ID" value="NZ_JAEEGA010000010.1"/>
</dbReference>
<evidence type="ECO:0000313" key="5">
    <source>
        <dbReference type="EMBL" id="MBP1042408.1"/>
    </source>
</evidence>
<evidence type="ECO:0000259" key="4">
    <source>
        <dbReference type="PROSITE" id="PS01124"/>
    </source>
</evidence>
<keyword evidence="6" id="KW-1185">Reference proteome</keyword>
<keyword evidence="3" id="KW-0804">Transcription</keyword>
<protein>
    <submittedName>
        <fullName evidence="5">Helix-turn-helix transcriptional regulator</fullName>
    </submittedName>
</protein>
<dbReference type="InterPro" id="IPR046532">
    <property type="entry name" value="DUF6597"/>
</dbReference>
<accession>A0A940PEB5</accession>
<evidence type="ECO:0000256" key="2">
    <source>
        <dbReference type="ARBA" id="ARBA00023125"/>
    </source>
</evidence>
<dbReference type="PROSITE" id="PS01124">
    <property type="entry name" value="HTH_ARAC_FAMILY_2"/>
    <property type="match status" value="1"/>
</dbReference>
<feature type="domain" description="HTH araC/xylS-type" evidence="4">
    <location>
        <begin position="169"/>
        <end position="266"/>
    </location>
</feature>
<dbReference type="InterPro" id="IPR018060">
    <property type="entry name" value="HTH_AraC"/>
</dbReference>
<dbReference type="Proteomes" id="UP000674938">
    <property type="component" value="Unassembled WGS sequence"/>
</dbReference>
<keyword evidence="2" id="KW-0238">DNA-binding</keyword>
<dbReference type="PANTHER" id="PTHR43280:SF2">
    <property type="entry name" value="HTH-TYPE TRANSCRIPTIONAL REGULATOR EXSA"/>
    <property type="match status" value="1"/>
</dbReference>